<keyword evidence="2" id="KW-0677">Repeat</keyword>
<dbReference type="GO" id="GO:1990234">
    <property type="term" value="C:transferase complex"/>
    <property type="evidence" value="ECO:0007669"/>
    <property type="project" value="UniProtKB-ARBA"/>
</dbReference>
<proteinExistence type="predicted"/>
<dbReference type="PROSITE" id="PS50082">
    <property type="entry name" value="WD_REPEATS_2"/>
    <property type="match status" value="9"/>
</dbReference>
<evidence type="ECO:0000313" key="4">
    <source>
        <dbReference type="EMBL" id="CAD8048613.1"/>
    </source>
</evidence>
<evidence type="ECO:0000313" key="5">
    <source>
        <dbReference type="Proteomes" id="UP000688137"/>
    </source>
</evidence>
<dbReference type="InterPro" id="IPR001680">
    <property type="entry name" value="WD40_rpt"/>
</dbReference>
<feature type="repeat" description="WD" evidence="3">
    <location>
        <begin position="526"/>
        <end position="567"/>
    </location>
</feature>
<dbReference type="Pfam" id="PF25173">
    <property type="entry name" value="Beta-prop_WDR3_1st"/>
    <property type="match status" value="1"/>
</dbReference>
<dbReference type="PROSITE" id="PS50294">
    <property type="entry name" value="WD_REPEATS_REGION"/>
    <property type="match status" value="9"/>
</dbReference>
<dbReference type="CDD" id="cd00200">
    <property type="entry name" value="WD40"/>
    <property type="match status" value="1"/>
</dbReference>
<evidence type="ECO:0000256" key="2">
    <source>
        <dbReference type="ARBA" id="ARBA00022737"/>
    </source>
</evidence>
<feature type="repeat" description="WD" evidence="3">
    <location>
        <begin position="442"/>
        <end position="483"/>
    </location>
</feature>
<dbReference type="SMART" id="SM00564">
    <property type="entry name" value="PQQ"/>
    <property type="match status" value="8"/>
</dbReference>
<evidence type="ECO:0000256" key="3">
    <source>
        <dbReference type="PROSITE-ProRule" id="PRU00221"/>
    </source>
</evidence>
<keyword evidence="5" id="KW-1185">Reference proteome</keyword>
<feature type="repeat" description="WD" evidence="3">
    <location>
        <begin position="568"/>
        <end position="609"/>
    </location>
</feature>
<accession>A0A8S1K8A5</accession>
<organism evidence="4 5">
    <name type="scientific">Paramecium primaurelia</name>
    <dbReference type="NCBI Taxonomy" id="5886"/>
    <lineage>
        <taxon>Eukaryota</taxon>
        <taxon>Sar</taxon>
        <taxon>Alveolata</taxon>
        <taxon>Ciliophora</taxon>
        <taxon>Intramacronucleata</taxon>
        <taxon>Oligohymenophorea</taxon>
        <taxon>Peniculida</taxon>
        <taxon>Parameciidae</taxon>
        <taxon>Paramecium</taxon>
    </lineage>
</organism>
<dbReference type="InterPro" id="IPR018391">
    <property type="entry name" value="PQQ_b-propeller_rpt"/>
</dbReference>
<dbReference type="Pfam" id="PF00400">
    <property type="entry name" value="WD40"/>
    <property type="match status" value="4"/>
</dbReference>
<protein>
    <recommendedName>
        <fullName evidence="6">WD-40 repeat protein</fullName>
    </recommendedName>
</protein>
<dbReference type="Proteomes" id="UP000688137">
    <property type="component" value="Unassembled WGS sequence"/>
</dbReference>
<dbReference type="SMART" id="SM00320">
    <property type="entry name" value="WD40"/>
    <property type="match status" value="9"/>
</dbReference>
<keyword evidence="1 3" id="KW-0853">WD repeat</keyword>
<comment type="caution">
    <text evidence="4">The sequence shown here is derived from an EMBL/GenBank/DDBJ whole genome shotgun (WGS) entry which is preliminary data.</text>
</comment>
<reference evidence="4" key="1">
    <citation type="submission" date="2021-01" db="EMBL/GenBank/DDBJ databases">
        <authorList>
            <consortium name="Genoscope - CEA"/>
            <person name="William W."/>
        </authorList>
    </citation>
    <scope>NUCLEOTIDE SEQUENCE</scope>
</reference>
<dbReference type="EMBL" id="CAJJDM010000010">
    <property type="protein sequence ID" value="CAD8048613.1"/>
    <property type="molecule type" value="Genomic_DNA"/>
</dbReference>
<dbReference type="FunFam" id="2.130.10.10:FF:002141">
    <property type="entry name" value="Uncharacterized protein"/>
    <property type="match status" value="1"/>
</dbReference>
<feature type="repeat" description="WD" evidence="3">
    <location>
        <begin position="652"/>
        <end position="693"/>
    </location>
</feature>
<gene>
    <name evidence="4" type="ORF">PPRIM_AZ9-3.1.T0130002</name>
</gene>
<feature type="repeat" description="WD" evidence="3">
    <location>
        <begin position="484"/>
        <end position="525"/>
    </location>
</feature>
<dbReference type="AlphaFoldDB" id="A0A8S1K8A5"/>
<feature type="repeat" description="WD" evidence="3">
    <location>
        <begin position="394"/>
        <end position="441"/>
    </location>
</feature>
<feature type="repeat" description="WD" evidence="3">
    <location>
        <begin position="610"/>
        <end position="651"/>
    </location>
</feature>
<feature type="repeat" description="WD" evidence="3">
    <location>
        <begin position="733"/>
        <end position="774"/>
    </location>
</feature>
<sequence length="852" mass="95722">MNCTYHIQNPIILICIAPHKCQCQRKLCVECLYDHGVDIQKHTTPIKKFRDMALKKMKDSKLDDNQELTKQRVAFKALLTQTEQMMKKILDELSQSIKQVYDQIEKVNQSFLNLINENTNLAGSSYTDIEKLVNIVEGTTVIDWSASKNSYMIEVDKTMNWWDQQIKAFIEKSKEEIQWVQSLINEEEDYQMKDDLFEMLTFIQQIDDSLYEKILEILKREKVSDILGFLSKSNHQNFYQSLINQQLNIKEVKKQITKISNVLKNIQDHKFNKDDYSSEIYEKVRQDLIKRMYDNKGIINFFRFLVLITSIDDKFIQCGSNGLSLLVGLKTDLRNQSFENIRIKNTSLIGGNFARGNLSGSEFDNVNICGINLNGAQLLNCKWMNISIHELYKLDGHDGPVSSVCFSPDRKTLASCSGSIYGGVDMSIRLWDVKTGQQKAKLDGHTNGILLVCFSPDGNTLASGSSDKSIRLWDVKTGEQTALFDGHTSTVYSVCFSPDGNTLVSGSNDKSIRFWDVKTGQQKAKLDGHNGYVYSVCFSPDGNTLASGSNDMSIRLWDVNTGYQKAKLDGHTSYVYSVCFSLDGNTLASGSSDKSIRLWDVKTGQQKTKFDGHSNGILSVCFSPDGNTLASGSSDKSIRLWDVKTGQQNTQLEGHTSYVYSVCFSPDGNTLASGSSDKSIRLWDVKTGQQLEGHTSYVYSVCFSLDGNTLALGSSDKSIRLWDIKTGQQKAKLDGHSNWVQSVCFSPDGNTLASCTSDDSIRLWDVKKGKEISSAKKKYKDLIAQFKIPLQQHSHITEASNYITTLLISQSTIFQVQGALVLKGEFINSQGTDLRPLLKSKGSCILEEFKQK</sequence>
<name>A0A8S1K8A5_PARPR</name>
<feature type="repeat" description="WD" evidence="3">
    <location>
        <begin position="691"/>
        <end position="732"/>
    </location>
</feature>
<dbReference type="PROSITE" id="PS00678">
    <property type="entry name" value="WD_REPEATS_1"/>
    <property type="match status" value="8"/>
</dbReference>
<evidence type="ECO:0000256" key="1">
    <source>
        <dbReference type="ARBA" id="ARBA00022574"/>
    </source>
</evidence>
<dbReference type="PANTHER" id="PTHR22847:SF637">
    <property type="entry name" value="WD REPEAT DOMAIN 5B"/>
    <property type="match status" value="1"/>
</dbReference>
<evidence type="ECO:0008006" key="6">
    <source>
        <dbReference type="Google" id="ProtNLM"/>
    </source>
</evidence>
<dbReference type="InterPro" id="IPR019775">
    <property type="entry name" value="WD40_repeat_CS"/>
</dbReference>
<dbReference type="PANTHER" id="PTHR22847">
    <property type="entry name" value="WD40 REPEAT PROTEIN"/>
    <property type="match status" value="1"/>
</dbReference>